<dbReference type="Proteomes" id="UP000003676">
    <property type="component" value="Unassembled WGS sequence"/>
</dbReference>
<sequence length="326" mass="36747">MRTVGGYRLKEMIMMQGLELSRRYFEACLPLLQEQAGDILPLCAVGLAGEGSECLGFDDATSRDHDWGPGFCIWLSREDLARHGQRLEDVLRLLPGTFEGFPCRMAPERRMGRTGPLAMEAFYARFTGRDTPPSDWRHWLGMQEWGLATCTNGEVFFDGSGRFSAWRTTLLDYFPRDLHLKKMATRCMQMAQAGQYNLPRCLERGDSIGAMLALGRFSEAALSLACLLNRRYLPFYKWAWRTVQGLPRLGADMCAALQEAAAAPLTTEAGGQKAVAAVEDICALVAEELRRQGLSDEQDSWLWLHGPIVMRQVRTVEILRMDLLRD</sequence>
<dbReference type="Pfam" id="PF13228">
    <property type="entry name" value="DUF4037"/>
    <property type="match status" value="1"/>
</dbReference>
<protein>
    <recommendedName>
        <fullName evidence="1">DUF4037 domain-containing protein</fullName>
    </recommendedName>
</protein>
<accession>B6WR14</accession>
<evidence type="ECO:0000259" key="1">
    <source>
        <dbReference type="Pfam" id="PF13228"/>
    </source>
</evidence>
<reference evidence="2 3" key="1">
    <citation type="submission" date="2008-10" db="EMBL/GenBank/DDBJ databases">
        <title>Draft genome sequence of Desulvovibrio piger (ATCC 29098).</title>
        <authorList>
            <person name="Sudarsanam P."/>
            <person name="Ley R."/>
            <person name="Guruge J."/>
            <person name="Turnbaugh P.J."/>
            <person name="Mahowald M."/>
            <person name="Liep D."/>
            <person name="Gordon J."/>
        </authorList>
    </citation>
    <scope>NUCLEOTIDE SEQUENCE [LARGE SCALE GENOMIC DNA]</scope>
    <source>
        <strain evidence="2 3">ATCC 29098</strain>
    </source>
</reference>
<dbReference type="InterPro" id="IPR025117">
    <property type="entry name" value="DUF4037"/>
</dbReference>
<dbReference type="STRING" id="901.DESPIGER_0141"/>
<evidence type="ECO:0000313" key="3">
    <source>
        <dbReference type="Proteomes" id="UP000003676"/>
    </source>
</evidence>
<evidence type="ECO:0000313" key="2">
    <source>
        <dbReference type="EMBL" id="EEB34621.1"/>
    </source>
</evidence>
<feature type="domain" description="DUF4037" evidence="1">
    <location>
        <begin position="139"/>
        <end position="238"/>
    </location>
</feature>
<dbReference type="eggNOG" id="COG0457">
    <property type="taxonomic scope" value="Bacteria"/>
</dbReference>
<name>B6WR14_9BACT</name>
<dbReference type="HOGENOM" id="CLU_066174_0_0_7"/>
<reference evidence="2 3" key="2">
    <citation type="submission" date="2008-10" db="EMBL/GenBank/DDBJ databases">
        <authorList>
            <person name="Fulton L."/>
            <person name="Clifton S."/>
            <person name="Fulton B."/>
            <person name="Xu J."/>
            <person name="Minx P."/>
            <person name="Pepin K.H."/>
            <person name="Johnson M."/>
            <person name="Bhonagiri V."/>
            <person name="Nash W.E."/>
            <person name="Mardis E.R."/>
            <person name="Wilson R.K."/>
        </authorList>
    </citation>
    <scope>NUCLEOTIDE SEQUENCE [LARGE SCALE GENOMIC DNA]</scope>
    <source>
        <strain evidence="2 3">ATCC 29098</strain>
    </source>
</reference>
<organism evidence="2 3">
    <name type="scientific">Desulfovibrio piger ATCC 29098</name>
    <dbReference type="NCBI Taxonomy" id="411464"/>
    <lineage>
        <taxon>Bacteria</taxon>
        <taxon>Pseudomonadati</taxon>
        <taxon>Thermodesulfobacteriota</taxon>
        <taxon>Desulfovibrionia</taxon>
        <taxon>Desulfovibrionales</taxon>
        <taxon>Desulfovibrionaceae</taxon>
        <taxon>Desulfovibrio</taxon>
    </lineage>
</organism>
<comment type="caution">
    <text evidence="2">The sequence shown here is derived from an EMBL/GenBank/DDBJ whole genome shotgun (WGS) entry which is preliminary data.</text>
</comment>
<proteinExistence type="predicted"/>
<dbReference type="AlphaFoldDB" id="B6WR14"/>
<dbReference type="EMBL" id="ABXU01000021">
    <property type="protein sequence ID" value="EEB34621.1"/>
    <property type="molecule type" value="Genomic_DNA"/>
</dbReference>
<gene>
    <name evidence="2" type="ORF">DESPIG_00494</name>
</gene>